<evidence type="ECO:0000313" key="2">
    <source>
        <dbReference type="Proteomes" id="UP000240971"/>
    </source>
</evidence>
<dbReference type="EMBL" id="PYAW01000001">
    <property type="protein sequence ID" value="PSL49880.1"/>
    <property type="molecule type" value="Genomic_DNA"/>
</dbReference>
<keyword evidence="2" id="KW-1185">Reference proteome</keyword>
<reference evidence="1 2" key="1">
    <citation type="submission" date="2018-03" db="EMBL/GenBank/DDBJ databases">
        <title>Genomic Encyclopedia of Archaeal and Bacterial Type Strains, Phase II (KMG-II): from individual species to whole genera.</title>
        <authorList>
            <person name="Goeker M."/>
        </authorList>
    </citation>
    <scope>NUCLEOTIDE SEQUENCE [LARGE SCALE GENOMIC DNA]</scope>
    <source>
        <strain evidence="1 2">DSM 24859</strain>
    </source>
</reference>
<sequence length="44" mass="5071">MKKKNKKKLDISKIKIAKLSEENQKKIQAATIPPRTFWCDTVGL</sequence>
<organism evidence="1 2">
    <name type="scientific">Chitinophaga niastensis</name>
    <dbReference type="NCBI Taxonomy" id="536980"/>
    <lineage>
        <taxon>Bacteria</taxon>
        <taxon>Pseudomonadati</taxon>
        <taxon>Bacteroidota</taxon>
        <taxon>Chitinophagia</taxon>
        <taxon>Chitinophagales</taxon>
        <taxon>Chitinophagaceae</taxon>
        <taxon>Chitinophaga</taxon>
    </lineage>
</organism>
<evidence type="ECO:0000313" key="1">
    <source>
        <dbReference type="EMBL" id="PSL49880.1"/>
    </source>
</evidence>
<comment type="caution">
    <text evidence="1">The sequence shown here is derived from an EMBL/GenBank/DDBJ whole genome shotgun (WGS) entry which is preliminary data.</text>
</comment>
<dbReference type="AlphaFoldDB" id="A0A2P8HUH4"/>
<dbReference type="RefSeq" id="WP_281261514.1">
    <property type="nucleotide sequence ID" value="NZ_PYAW01000001.1"/>
</dbReference>
<protein>
    <submittedName>
        <fullName evidence="1">Uncharacterized protein</fullName>
    </submittedName>
</protein>
<dbReference type="Proteomes" id="UP000240971">
    <property type="component" value="Unassembled WGS sequence"/>
</dbReference>
<accession>A0A2P8HUH4</accession>
<proteinExistence type="predicted"/>
<gene>
    <name evidence="1" type="ORF">CLV51_1011218</name>
</gene>
<name>A0A2P8HUH4_CHINA</name>